<protein>
    <recommendedName>
        <fullName evidence="5">FecR family protein</fullName>
    </recommendedName>
</protein>
<evidence type="ECO:0000259" key="1">
    <source>
        <dbReference type="Pfam" id="PF04773"/>
    </source>
</evidence>
<comment type="caution">
    <text evidence="3">The sequence shown here is derived from an EMBL/GenBank/DDBJ whole genome shotgun (WGS) entry which is preliminary data.</text>
</comment>
<dbReference type="RefSeq" id="WP_068373113.1">
    <property type="nucleotide sequence ID" value="NZ_LBNE01000010.1"/>
</dbReference>
<dbReference type="GO" id="GO:0016989">
    <property type="term" value="F:sigma factor antagonist activity"/>
    <property type="evidence" value="ECO:0007669"/>
    <property type="project" value="TreeGrafter"/>
</dbReference>
<evidence type="ECO:0000259" key="2">
    <source>
        <dbReference type="Pfam" id="PF16220"/>
    </source>
</evidence>
<feature type="domain" description="FecR N-terminal" evidence="2">
    <location>
        <begin position="20"/>
        <end position="60"/>
    </location>
</feature>
<dbReference type="PANTHER" id="PTHR30273">
    <property type="entry name" value="PERIPLASMIC SIGNAL SENSOR AND SIGMA FACTOR ACTIVATOR FECR-RELATED"/>
    <property type="match status" value="1"/>
</dbReference>
<dbReference type="PATRIC" id="fig|206506.3.peg.2825"/>
<proteinExistence type="predicted"/>
<feature type="domain" description="FecR protein" evidence="1">
    <location>
        <begin position="118"/>
        <end position="210"/>
    </location>
</feature>
<sequence>MTTRPINTDGATRPDAQVIREAAQWMARLKAQPASPDDIEACARWRRADPSHEYAWRKAEFLFDKLGMLSPELSVPVLTRDHAIKRRTTIKILSMAALAAPAVWLTRESFLWQRWQADYSTGTGQQRIVHLDDGSTVLLNTGTSLNVQFDRTERRLRLLAGEIMVTTNSRPSDSRPFLVETYQGTMQALGTRFMVRAQDNTLLTVLEHSVAVKPADFLDTPARIIEAGQKVRFGRDQISPVQAVTPQDSGWTEGVLYANDMPLGEFLEDLARYRPGVVRYSPAAGALRISGAFQLPDTRHILDIIAGTLPIQIRYRSQYWVQVDLR</sequence>
<dbReference type="Proteomes" id="UP000078084">
    <property type="component" value="Unassembled WGS sequence"/>
</dbReference>
<dbReference type="PIRSF" id="PIRSF018266">
    <property type="entry name" value="FecR"/>
    <property type="match status" value="1"/>
</dbReference>
<dbReference type="Pfam" id="PF04773">
    <property type="entry name" value="FecR"/>
    <property type="match status" value="1"/>
</dbReference>
<dbReference type="EMBL" id="LBNE01000010">
    <property type="protein sequence ID" value="KKO70969.1"/>
    <property type="molecule type" value="Genomic_DNA"/>
</dbReference>
<dbReference type="Pfam" id="PF16220">
    <property type="entry name" value="DUF4880"/>
    <property type="match status" value="1"/>
</dbReference>
<dbReference type="AlphaFoldDB" id="A0A171KQ02"/>
<dbReference type="InterPro" id="IPR032623">
    <property type="entry name" value="FecR_N"/>
</dbReference>
<dbReference type="STRING" id="206506.AAV32_13300"/>
<dbReference type="PANTHER" id="PTHR30273:SF2">
    <property type="entry name" value="PROTEIN FECR"/>
    <property type="match status" value="1"/>
</dbReference>
<name>A0A171KQ02_9BURK</name>
<keyword evidence="4" id="KW-1185">Reference proteome</keyword>
<accession>A0A171KQ02</accession>
<dbReference type="InterPro" id="IPR006860">
    <property type="entry name" value="FecR"/>
</dbReference>
<gene>
    <name evidence="3" type="ORF">AAV32_13300</name>
</gene>
<evidence type="ECO:0008006" key="5">
    <source>
        <dbReference type="Google" id="ProtNLM"/>
    </source>
</evidence>
<evidence type="ECO:0000313" key="3">
    <source>
        <dbReference type="EMBL" id="KKO70969.1"/>
    </source>
</evidence>
<dbReference type="Gene3D" id="2.60.120.1440">
    <property type="match status" value="1"/>
</dbReference>
<evidence type="ECO:0000313" key="4">
    <source>
        <dbReference type="Proteomes" id="UP000078084"/>
    </source>
</evidence>
<organism evidence="3 4">
    <name type="scientific">Kerstersia gyiorum</name>
    <dbReference type="NCBI Taxonomy" id="206506"/>
    <lineage>
        <taxon>Bacteria</taxon>
        <taxon>Pseudomonadati</taxon>
        <taxon>Pseudomonadota</taxon>
        <taxon>Betaproteobacteria</taxon>
        <taxon>Burkholderiales</taxon>
        <taxon>Alcaligenaceae</taxon>
        <taxon>Kerstersia</taxon>
    </lineage>
</organism>
<dbReference type="InterPro" id="IPR012373">
    <property type="entry name" value="Ferrdict_sens_TM"/>
</dbReference>
<reference evidence="3 4" key="1">
    <citation type="submission" date="2015-04" db="EMBL/GenBank/DDBJ databases">
        <title>Genome sequence of Kerstersia gyiorum CG1.</title>
        <authorList>
            <person name="Greninger A.L."/>
            <person name="Kozyreva V."/>
            <person name="Chaturvedi V."/>
        </authorList>
    </citation>
    <scope>NUCLEOTIDE SEQUENCE [LARGE SCALE GENOMIC DNA]</scope>
    <source>
        <strain evidence="3 4">CG1</strain>
    </source>
</reference>